<evidence type="ECO:0000256" key="1">
    <source>
        <dbReference type="SAM" id="SignalP"/>
    </source>
</evidence>
<dbReference type="STRING" id="349102.Rsph17025_2614"/>
<accession>A4WVT7</accession>
<dbReference type="InterPro" id="IPR023346">
    <property type="entry name" value="Lysozyme-like_dom_sf"/>
</dbReference>
<name>A4WVT7_CERS5</name>
<evidence type="ECO:0000313" key="2">
    <source>
        <dbReference type="EMBL" id="ABP71501.1"/>
    </source>
</evidence>
<dbReference type="CAZy" id="GH23">
    <property type="family name" value="Glycoside Hydrolase Family 23"/>
</dbReference>
<feature type="chain" id="PRO_5002676186" evidence="1">
    <location>
        <begin position="25"/>
        <end position="229"/>
    </location>
</feature>
<dbReference type="AlphaFoldDB" id="A4WVT7"/>
<dbReference type="BioCyc" id="RSPH349102:G1G8M-2694-MONOMER"/>
<dbReference type="HOGENOM" id="CLU_063182_0_2_5"/>
<dbReference type="SUPFAM" id="SSF53955">
    <property type="entry name" value="Lysozyme-like"/>
    <property type="match status" value="1"/>
</dbReference>
<organism evidence="2">
    <name type="scientific">Cereibacter sphaeroides (strain ATCC 17025 / ATH 2.4.3)</name>
    <name type="common">Rhodobacter sphaeroides</name>
    <dbReference type="NCBI Taxonomy" id="349102"/>
    <lineage>
        <taxon>Bacteria</taxon>
        <taxon>Pseudomonadati</taxon>
        <taxon>Pseudomonadota</taxon>
        <taxon>Alphaproteobacteria</taxon>
        <taxon>Rhodobacterales</taxon>
        <taxon>Paracoccaceae</taxon>
        <taxon>Cereibacter</taxon>
    </lineage>
</organism>
<feature type="signal peptide" evidence="1">
    <location>
        <begin position="1"/>
        <end position="24"/>
    </location>
</feature>
<dbReference type="Gene3D" id="1.10.530.10">
    <property type="match status" value="1"/>
</dbReference>
<keyword evidence="1" id="KW-0732">Signal</keyword>
<protein>
    <submittedName>
        <fullName evidence="2">Lytic transglycosylase, catalytic</fullName>
    </submittedName>
</protein>
<reference evidence="2" key="1">
    <citation type="submission" date="2007-04" db="EMBL/GenBank/DDBJ databases">
        <title>Complete sequence of chromosome of Rhodobacter sphaeroides ATCC 17025.</title>
        <authorList>
            <consortium name="US DOE Joint Genome Institute"/>
            <person name="Copeland A."/>
            <person name="Lucas S."/>
            <person name="Lapidus A."/>
            <person name="Barry K."/>
            <person name="Detter J.C."/>
            <person name="Glavina del Rio T."/>
            <person name="Hammon N."/>
            <person name="Israni S."/>
            <person name="Dalin E."/>
            <person name="Tice H."/>
            <person name="Pitluck S."/>
            <person name="Chertkov O."/>
            <person name="Brettin T."/>
            <person name="Bruce D."/>
            <person name="Han C."/>
            <person name="Schmutz J."/>
            <person name="Larimer F."/>
            <person name="Land M."/>
            <person name="Hauser L."/>
            <person name="Kyrpides N."/>
            <person name="Kim E."/>
            <person name="Richardson P."/>
            <person name="Mackenzie C."/>
            <person name="Choudhary M."/>
            <person name="Donohue T.J."/>
            <person name="Kaplan S."/>
        </authorList>
    </citation>
    <scope>NUCLEOTIDE SEQUENCE [LARGE SCALE GENOMIC DNA]</scope>
    <source>
        <strain evidence="2">ATCC 17025</strain>
    </source>
</reference>
<dbReference type="eggNOG" id="COG0741">
    <property type="taxonomic scope" value="Bacteria"/>
</dbReference>
<proteinExistence type="predicted"/>
<dbReference type="KEGG" id="rsq:Rsph17025_2614"/>
<sequence length="229" mass="24593" precursor="true">MDLFGPARAILLGLLAILSQPASAAHALMRGGGDAGLCEEAARRAARATGVPEEVLQAITLAETGRRSAEGALRPWPWAVNLAGESHWFSTRAEAEGFVKQVLLAGRRNLDVGCFQINHRWHADGFASVHEMFDPQANALYAAHYMLRLRERSADWSMAAGAYHSATPEHADRYRARFDTLLAGVPRGPAVQPAALHVNRYPLLTSGALRGRGSLVPLDAAPLGALFGN</sequence>
<dbReference type="EMBL" id="CP000661">
    <property type="protein sequence ID" value="ABP71501.1"/>
    <property type="molecule type" value="Genomic_DNA"/>
</dbReference>
<gene>
    <name evidence="2" type="ordered locus">Rsph17025_2614</name>
</gene>